<accession>A0ABW5TL63</accession>
<protein>
    <recommendedName>
        <fullName evidence="3">Lipoprotein</fullName>
    </recommendedName>
</protein>
<evidence type="ECO:0000313" key="1">
    <source>
        <dbReference type="EMBL" id="MFD2729814.1"/>
    </source>
</evidence>
<comment type="caution">
    <text evidence="1">The sequence shown here is derived from an EMBL/GenBank/DDBJ whole genome shotgun (WGS) entry which is preliminary data.</text>
</comment>
<organism evidence="1 2">
    <name type="scientific">Enterococcus camelliae</name>
    <dbReference type="NCBI Taxonomy" id="453959"/>
    <lineage>
        <taxon>Bacteria</taxon>
        <taxon>Bacillati</taxon>
        <taxon>Bacillota</taxon>
        <taxon>Bacilli</taxon>
        <taxon>Lactobacillales</taxon>
        <taxon>Enterococcaceae</taxon>
        <taxon>Enterococcus</taxon>
    </lineage>
</organism>
<keyword evidence="2" id="KW-1185">Reference proteome</keyword>
<dbReference type="PROSITE" id="PS51257">
    <property type="entry name" value="PROKAR_LIPOPROTEIN"/>
    <property type="match status" value="1"/>
</dbReference>
<dbReference type="EMBL" id="JBHUMO010000060">
    <property type="protein sequence ID" value="MFD2729814.1"/>
    <property type="molecule type" value="Genomic_DNA"/>
</dbReference>
<sequence>MKSYPLFWLMFIGVILFAGCQKVNEKTVHVTTESVKESSIIANESQLLNQNFMLIQAGSAEFPQSQGIFDIQKNKMTIVKQYVPTDNPNITKEYELKANAPQESHQVAEDVSNTFPGKQYDANPYKVYEIVIEDITVKLVDRQLVISGANHYQQIFVFQNAENTQVKDRNGVFYDVRTSK</sequence>
<gene>
    <name evidence="1" type="ORF">ACFSR0_10340</name>
</gene>
<reference evidence="2" key="1">
    <citation type="journal article" date="2019" name="Int. J. Syst. Evol. Microbiol.">
        <title>The Global Catalogue of Microorganisms (GCM) 10K type strain sequencing project: providing services to taxonomists for standard genome sequencing and annotation.</title>
        <authorList>
            <consortium name="The Broad Institute Genomics Platform"/>
            <consortium name="The Broad Institute Genome Sequencing Center for Infectious Disease"/>
            <person name="Wu L."/>
            <person name="Ma J."/>
        </authorList>
    </citation>
    <scope>NUCLEOTIDE SEQUENCE [LARGE SCALE GENOMIC DNA]</scope>
    <source>
        <strain evidence="2">TISTR 932</strain>
    </source>
</reference>
<evidence type="ECO:0000313" key="2">
    <source>
        <dbReference type="Proteomes" id="UP001597427"/>
    </source>
</evidence>
<evidence type="ECO:0008006" key="3">
    <source>
        <dbReference type="Google" id="ProtNLM"/>
    </source>
</evidence>
<dbReference type="RefSeq" id="WP_379982515.1">
    <property type="nucleotide sequence ID" value="NZ_JBHUMO010000060.1"/>
</dbReference>
<proteinExistence type="predicted"/>
<dbReference type="Proteomes" id="UP001597427">
    <property type="component" value="Unassembled WGS sequence"/>
</dbReference>
<name>A0ABW5TL63_9ENTE</name>